<evidence type="ECO:0000313" key="2">
    <source>
        <dbReference type="Proteomes" id="UP001162031"/>
    </source>
</evidence>
<dbReference type="AlphaFoldDB" id="A0AAV0TK65"/>
<comment type="caution">
    <text evidence="1">The sequence shown here is derived from an EMBL/GenBank/DDBJ whole genome shotgun (WGS) entry which is preliminary data.</text>
</comment>
<evidence type="ECO:0008006" key="3">
    <source>
        <dbReference type="Google" id="ProtNLM"/>
    </source>
</evidence>
<protein>
    <recommendedName>
        <fullName evidence="3">RxLR effector protein</fullName>
    </recommendedName>
</protein>
<organism evidence="1 2">
    <name type="scientific">Hyaloperonospora brassicae</name>
    <name type="common">Brassica downy mildew</name>
    <name type="synonym">Peronospora brassicae</name>
    <dbReference type="NCBI Taxonomy" id="162125"/>
    <lineage>
        <taxon>Eukaryota</taxon>
        <taxon>Sar</taxon>
        <taxon>Stramenopiles</taxon>
        <taxon>Oomycota</taxon>
        <taxon>Peronosporomycetes</taxon>
        <taxon>Peronosporales</taxon>
        <taxon>Peronosporaceae</taxon>
        <taxon>Hyaloperonospora</taxon>
    </lineage>
</organism>
<keyword evidence="2" id="KW-1185">Reference proteome</keyword>
<dbReference type="EMBL" id="CANTFL010000471">
    <property type="protein sequence ID" value="CAI5723260.1"/>
    <property type="molecule type" value="Genomic_DNA"/>
</dbReference>
<proteinExistence type="predicted"/>
<name>A0AAV0TK65_HYABA</name>
<accession>A0AAV0TK65</accession>
<sequence>MKLRGLGKMVKRPVPMPEPPAFTESTQDTRRALYDYLFKMIHREAVDDVQLQKTAHDELSKHFKNLWIKWLDSKGLDHKTQYLDEFKNSEQYRTMQNYWHQAIGVIPNTVHNLSFDNFYAKVFQLEPAESAKQRARNN</sequence>
<reference evidence="1" key="1">
    <citation type="submission" date="2022-12" db="EMBL/GenBank/DDBJ databases">
        <authorList>
            <person name="Webb A."/>
        </authorList>
    </citation>
    <scope>NUCLEOTIDE SEQUENCE</scope>
    <source>
        <strain evidence="1">Hp1</strain>
    </source>
</reference>
<dbReference type="Proteomes" id="UP001162031">
    <property type="component" value="Unassembled WGS sequence"/>
</dbReference>
<gene>
    <name evidence="1" type="ORF">HBR001_LOCUS3074</name>
</gene>
<evidence type="ECO:0000313" key="1">
    <source>
        <dbReference type="EMBL" id="CAI5723260.1"/>
    </source>
</evidence>